<dbReference type="Gene3D" id="2.60.40.3700">
    <property type="match status" value="1"/>
</dbReference>
<dbReference type="STRING" id="930146.SAMN05192533_12829"/>
<evidence type="ECO:0008006" key="4">
    <source>
        <dbReference type="Google" id="ProtNLM"/>
    </source>
</evidence>
<dbReference type="InterPro" id="IPR047808">
    <property type="entry name" value="CueP-like"/>
</dbReference>
<keyword evidence="3" id="KW-1185">Reference proteome</keyword>
<accession>A0A1H8KKS1</accession>
<feature type="signal peptide" evidence="1">
    <location>
        <begin position="1"/>
        <end position="19"/>
    </location>
</feature>
<proteinExistence type="predicted"/>
<dbReference type="PROSITE" id="PS51257">
    <property type="entry name" value="PROKAR_LIPOPROTEIN"/>
    <property type="match status" value="1"/>
</dbReference>
<dbReference type="EMBL" id="FOBW01000028">
    <property type="protein sequence ID" value="SEN93580.1"/>
    <property type="molecule type" value="Genomic_DNA"/>
</dbReference>
<reference evidence="3" key="1">
    <citation type="submission" date="2016-10" db="EMBL/GenBank/DDBJ databases">
        <authorList>
            <person name="Varghese N."/>
            <person name="Submissions S."/>
        </authorList>
    </citation>
    <scope>NUCLEOTIDE SEQUENCE [LARGE SCALE GENOMIC DNA]</scope>
    <source>
        <strain evidence="3">B48,IBRC-M 10115,DSM 25386,CECT 8001</strain>
    </source>
</reference>
<keyword evidence="1" id="KW-0732">Signal</keyword>
<dbReference type="Proteomes" id="UP000198553">
    <property type="component" value="Unassembled WGS sequence"/>
</dbReference>
<evidence type="ECO:0000256" key="1">
    <source>
        <dbReference type="SAM" id="SignalP"/>
    </source>
</evidence>
<dbReference type="AlphaFoldDB" id="A0A1H8KKS1"/>
<feature type="chain" id="PRO_5039639083" description="Iron complex transport system substrate-binding protein" evidence="1">
    <location>
        <begin position="20"/>
        <end position="102"/>
    </location>
</feature>
<dbReference type="OrthoDB" id="73040at2"/>
<gene>
    <name evidence="2" type="ORF">SAMN05192533_12829</name>
</gene>
<name>A0A1H8KKS1_9BACI</name>
<dbReference type="Pfam" id="PF21172">
    <property type="entry name" value="CueP"/>
    <property type="match status" value="1"/>
</dbReference>
<sequence length="102" mass="11108">MKKTIFVAIGLTASMLLSACGANDESESNGTTGENNVATENETLDIKQLVNDYSVKNLEAQSASINSHQLVVKNGDDQQETYDLPEDEFFVSIAPFIDQTHP</sequence>
<evidence type="ECO:0000313" key="3">
    <source>
        <dbReference type="Proteomes" id="UP000198553"/>
    </source>
</evidence>
<protein>
    <recommendedName>
        <fullName evidence="4">Iron complex transport system substrate-binding protein</fullName>
    </recommendedName>
</protein>
<evidence type="ECO:0000313" key="2">
    <source>
        <dbReference type="EMBL" id="SEN93580.1"/>
    </source>
</evidence>
<organism evidence="2 3">
    <name type="scientific">Mesobacillus persicus</name>
    <dbReference type="NCBI Taxonomy" id="930146"/>
    <lineage>
        <taxon>Bacteria</taxon>
        <taxon>Bacillati</taxon>
        <taxon>Bacillota</taxon>
        <taxon>Bacilli</taxon>
        <taxon>Bacillales</taxon>
        <taxon>Bacillaceae</taxon>
        <taxon>Mesobacillus</taxon>
    </lineage>
</organism>